<dbReference type="Pfam" id="PF09496">
    <property type="entry name" value="CENP-O"/>
    <property type="match status" value="1"/>
</dbReference>
<dbReference type="InParanoid" id="A0A0D2WGC0"/>
<dbReference type="Proteomes" id="UP000008743">
    <property type="component" value="Unassembled WGS sequence"/>
</dbReference>
<evidence type="ECO:0000313" key="9">
    <source>
        <dbReference type="Proteomes" id="UP000008743"/>
    </source>
</evidence>
<reference evidence="9" key="1">
    <citation type="submission" date="2011-02" db="EMBL/GenBank/DDBJ databases">
        <title>The Genome Sequence of Capsaspora owczarzaki ATCC 30864.</title>
        <authorList>
            <person name="Russ C."/>
            <person name="Cuomo C."/>
            <person name="Burger G."/>
            <person name="Gray M.W."/>
            <person name="Holland P.W.H."/>
            <person name="King N."/>
            <person name="Lang F.B.F."/>
            <person name="Roger A.J."/>
            <person name="Ruiz-Trillo I."/>
            <person name="Young S.K."/>
            <person name="Zeng Q."/>
            <person name="Gargeya S."/>
            <person name="Alvarado L."/>
            <person name="Berlin A."/>
            <person name="Chapman S.B."/>
            <person name="Chen Z."/>
            <person name="Freedman E."/>
            <person name="Gellesch M."/>
            <person name="Goldberg J."/>
            <person name="Griggs A."/>
            <person name="Gujja S."/>
            <person name="Heilman E."/>
            <person name="Heiman D."/>
            <person name="Howarth C."/>
            <person name="Mehta T."/>
            <person name="Neiman D."/>
            <person name="Pearson M."/>
            <person name="Roberts A."/>
            <person name="Saif S."/>
            <person name="Shea T."/>
            <person name="Shenoy N."/>
            <person name="Sisk P."/>
            <person name="Stolte C."/>
            <person name="Sykes S."/>
            <person name="White J."/>
            <person name="Yandava C."/>
            <person name="Haas B."/>
            <person name="Nusbaum C."/>
            <person name="Birren B."/>
        </authorList>
    </citation>
    <scope>NUCLEOTIDE SEQUENCE</scope>
    <source>
        <strain evidence="9">ATCC 30864</strain>
    </source>
</reference>
<dbReference type="EMBL" id="KE346360">
    <property type="protein sequence ID" value="KJE88445.1"/>
    <property type="molecule type" value="Genomic_DNA"/>
</dbReference>
<organism evidence="8 9">
    <name type="scientific">Capsaspora owczarzaki (strain ATCC 30864)</name>
    <dbReference type="NCBI Taxonomy" id="595528"/>
    <lineage>
        <taxon>Eukaryota</taxon>
        <taxon>Filasterea</taxon>
        <taxon>Capsaspora</taxon>
    </lineage>
</organism>
<keyword evidence="4" id="KW-0158">Chromosome</keyword>
<dbReference type="PANTHER" id="PTHR14582">
    <property type="entry name" value="INNER KINETOCHORE SUBUNIT MAL2"/>
    <property type="match status" value="1"/>
</dbReference>
<feature type="compositionally biased region" description="Basic and acidic residues" evidence="7">
    <location>
        <begin position="115"/>
        <end position="126"/>
    </location>
</feature>
<dbReference type="CDD" id="cd23835">
    <property type="entry name" value="DRWD-N_CENP-O"/>
    <property type="match status" value="1"/>
</dbReference>
<dbReference type="GO" id="GO:0031511">
    <property type="term" value="C:Mis6-Sim4 complex"/>
    <property type="evidence" value="ECO:0007669"/>
    <property type="project" value="TreeGrafter"/>
</dbReference>
<evidence type="ECO:0000256" key="3">
    <source>
        <dbReference type="ARBA" id="ARBA00007321"/>
    </source>
</evidence>
<accession>A0A0D2WGC0</accession>
<keyword evidence="9" id="KW-1185">Reference proteome</keyword>
<sequence>MASIATIHDTIDQGTLQQLDALHSQSTRLVELQNGIKRNHESIALLRAERDKLLNRHRLLKHRIAKNRKAMTLADVLAKGELPSSSSSLASTQHRAADLFSTGPTGRRSGPGKAVGRDAEGDESSREIPAELQQAVVGNSAQATQAQELDIAYRLSGRTAFAIDTHHVALRFDTSHKGKYFETYYVIVSLGASDAGGEDAVKVVKHTIPSFIDLYSLAKRYLPQDLQAFSTEMFTLLNSYVARRVQVASLIDMFDNGTDVARPDSSRPPLELAGEITTWPGCNYTSIDIKMPRPSRSVLCLKASTGEALQRPIVESWTGSVYTSGLLNEAATAAIQIALPPANGLLLCDGLRKITAHLLSMQ</sequence>
<evidence type="ECO:0000256" key="7">
    <source>
        <dbReference type="SAM" id="MobiDB-lite"/>
    </source>
</evidence>
<comment type="subcellular location">
    <subcellularLocation>
        <location evidence="2">Chromosome</location>
        <location evidence="2">Centromere</location>
    </subcellularLocation>
    <subcellularLocation>
        <location evidence="1">Nucleus</location>
    </subcellularLocation>
</comment>
<evidence type="ECO:0000256" key="6">
    <source>
        <dbReference type="ARBA" id="ARBA00023328"/>
    </source>
</evidence>
<protein>
    <recommendedName>
        <fullName evidence="10">Centromere protein O</fullName>
    </recommendedName>
</protein>
<gene>
    <name evidence="8" type="ORF">CAOG_000102</name>
</gene>
<dbReference type="STRING" id="595528.A0A0D2WGC0"/>
<keyword evidence="6" id="KW-0137">Centromere</keyword>
<dbReference type="CDD" id="cd23834">
    <property type="entry name" value="DRWD-C_Mcm21"/>
    <property type="match status" value="1"/>
</dbReference>
<name>A0A0D2WGC0_CAPO3</name>
<evidence type="ECO:0000256" key="5">
    <source>
        <dbReference type="ARBA" id="ARBA00023242"/>
    </source>
</evidence>
<dbReference type="AlphaFoldDB" id="A0A0D2WGC0"/>
<dbReference type="GO" id="GO:0005634">
    <property type="term" value="C:nucleus"/>
    <property type="evidence" value="ECO:0007669"/>
    <property type="project" value="UniProtKB-SubCell"/>
</dbReference>
<proteinExistence type="inferred from homology"/>
<evidence type="ECO:0000313" key="8">
    <source>
        <dbReference type="EMBL" id="KJE88445.1"/>
    </source>
</evidence>
<keyword evidence="5" id="KW-0539">Nucleus</keyword>
<feature type="region of interest" description="Disordered" evidence="7">
    <location>
        <begin position="99"/>
        <end position="126"/>
    </location>
</feature>
<dbReference type="OrthoDB" id="10050372at2759"/>
<dbReference type="PANTHER" id="PTHR14582:SF1">
    <property type="entry name" value="CENTROMERE PROTEIN O"/>
    <property type="match status" value="1"/>
</dbReference>
<evidence type="ECO:0000256" key="4">
    <source>
        <dbReference type="ARBA" id="ARBA00022454"/>
    </source>
</evidence>
<dbReference type="InterPro" id="IPR018464">
    <property type="entry name" value="CENP-O"/>
</dbReference>
<comment type="similarity">
    <text evidence="3">Belongs to the CENP-O/MCM21 family.</text>
</comment>
<evidence type="ECO:0000256" key="1">
    <source>
        <dbReference type="ARBA" id="ARBA00004123"/>
    </source>
</evidence>
<evidence type="ECO:0008006" key="10">
    <source>
        <dbReference type="Google" id="ProtNLM"/>
    </source>
</evidence>
<evidence type="ECO:0000256" key="2">
    <source>
        <dbReference type="ARBA" id="ARBA00004584"/>
    </source>
</evidence>